<accession>A0ABD5ZUG1</accession>
<dbReference type="Proteomes" id="UP001596434">
    <property type="component" value="Unassembled WGS sequence"/>
</dbReference>
<proteinExistence type="predicted"/>
<dbReference type="InterPro" id="IPR058456">
    <property type="entry name" value="DUF8143"/>
</dbReference>
<reference evidence="3 4" key="1">
    <citation type="journal article" date="2019" name="Int. J. Syst. Evol. Microbiol.">
        <title>The Global Catalogue of Microorganisms (GCM) 10K type strain sequencing project: providing services to taxonomists for standard genome sequencing and annotation.</title>
        <authorList>
            <consortium name="The Broad Institute Genomics Platform"/>
            <consortium name="The Broad Institute Genome Sequencing Center for Infectious Disease"/>
            <person name="Wu L."/>
            <person name="Ma J."/>
        </authorList>
    </citation>
    <scope>NUCLEOTIDE SEQUENCE [LARGE SCALE GENOMIC DNA]</scope>
    <source>
        <strain evidence="3 4">GX21</strain>
    </source>
</reference>
<evidence type="ECO:0000313" key="3">
    <source>
        <dbReference type="EMBL" id="MFC7254026.1"/>
    </source>
</evidence>
<gene>
    <name evidence="3" type="ORF">ACFQKE_01675</name>
</gene>
<organism evidence="3 4">
    <name type="scientific">Haloplanus litoreus</name>
    <dbReference type="NCBI Taxonomy" id="767515"/>
    <lineage>
        <taxon>Archaea</taxon>
        <taxon>Methanobacteriati</taxon>
        <taxon>Methanobacteriota</taxon>
        <taxon>Stenosarchaea group</taxon>
        <taxon>Halobacteria</taxon>
        <taxon>Halobacteriales</taxon>
        <taxon>Haloferacaceae</taxon>
        <taxon>Haloplanus</taxon>
    </lineage>
</organism>
<feature type="compositionally biased region" description="Basic and acidic residues" evidence="1">
    <location>
        <begin position="33"/>
        <end position="56"/>
    </location>
</feature>
<evidence type="ECO:0000256" key="1">
    <source>
        <dbReference type="SAM" id="MobiDB-lite"/>
    </source>
</evidence>
<keyword evidence="4" id="KW-1185">Reference proteome</keyword>
<dbReference type="RefSeq" id="WP_379702201.1">
    <property type="nucleotide sequence ID" value="NZ_JBHTAT010000001.1"/>
</dbReference>
<keyword evidence="2" id="KW-0472">Membrane</keyword>
<feature type="region of interest" description="Disordered" evidence="1">
    <location>
        <begin position="33"/>
        <end position="63"/>
    </location>
</feature>
<dbReference type="Pfam" id="PF26467">
    <property type="entry name" value="DUF8143"/>
    <property type="match status" value="1"/>
</dbReference>
<dbReference type="EMBL" id="JBHTAT010000001">
    <property type="protein sequence ID" value="MFC7254026.1"/>
    <property type="molecule type" value="Genomic_DNA"/>
</dbReference>
<keyword evidence="2" id="KW-1133">Transmembrane helix</keyword>
<name>A0ABD5ZUG1_9EURY</name>
<keyword evidence="2" id="KW-0812">Transmembrane</keyword>
<evidence type="ECO:0008006" key="5">
    <source>
        <dbReference type="Google" id="ProtNLM"/>
    </source>
</evidence>
<dbReference type="GeneID" id="96952320"/>
<dbReference type="AlphaFoldDB" id="A0ABD5ZUG1"/>
<protein>
    <recommendedName>
        <fullName evidence="5">Sec-independent protein translocase protein TatA</fullName>
    </recommendedName>
</protein>
<comment type="caution">
    <text evidence="3">The sequence shown here is derived from an EMBL/GenBank/DDBJ whole genome shotgun (WGS) entry which is preliminary data.</text>
</comment>
<evidence type="ECO:0000256" key="2">
    <source>
        <dbReference type="SAM" id="Phobius"/>
    </source>
</evidence>
<sequence length="63" mass="7245">MAGGAELLVLLFGLAAPLVLYWLVRPEHEDREVMDRTAAERAARRDLSDEGDDRPRKRDRGRR</sequence>
<feature type="transmembrane region" description="Helical" evidence="2">
    <location>
        <begin position="6"/>
        <end position="24"/>
    </location>
</feature>
<evidence type="ECO:0000313" key="4">
    <source>
        <dbReference type="Proteomes" id="UP001596434"/>
    </source>
</evidence>